<protein>
    <submittedName>
        <fullName evidence="2">Uncharacterized protein</fullName>
    </submittedName>
</protein>
<feature type="transmembrane region" description="Helical" evidence="1">
    <location>
        <begin position="31"/>
        <end position="49"/>
    </location>
</feature>
<reference evidence="2" key="1">
    <citation type="journal article" date="2020" name="mSystems">
        <title>Genome- and Community-Level Interaction Insights into Carbon Utilization and Element Cycling Functions of Hydrothermarchaeota in Hydrothermal Sediment.</title>
        <authorList>
            <person name="Zhou Z."/>
            <person name="Liu Y."/>
            <person name="Xu W."/>
            <person name="Pan J."/>
            <person name="Luo Z.H."/>
            <person name="Li M."/>
        </authorList>
    </citation>
    <scope>NUCLEOTIDE SEQUENCE [LARGE SCALE GENOMIC DNA]</scope>
    <source>
        <strain evidence="2">HyVt-28</strain>
    </source>
</reference>
<dbReference type="AlphaFoldDB" id="A0A7V0LUH7"/>
<feature type="non-terminal residue" evidence="2">
    <location>
        <position position="84"/>
    </location>
</feature>
<organism evidence="2">
    <name type="scientific">candidate division WOR-3 bacterium</name>
    <dbReference type="NCBI Taxonomy" id="2052148"/>
    <lineage>
        <taxon>Bacteria</taxon>
        <taxon>Bacteria division WOR-3</taxon>
    </lineage>
</organism>
<evidence type="ECO:0000256" key="1">
    <source>
        <dbReference type="SAM" id="Phobius"/>
    </source>
</evidence>
<keyword evidence="1" id="KW-0812">Transmembrane</keyword>
<proteinExistence type="predicted"/>
<evidence type="ECO:0000313" key="2">
    <source>
        <dbReference type="EMBL" id="HDL60179.1"/>
    </source>
</evidence>
<keyword evidence="1" id="KW-1133">Transmembrane helix</keyword>
<accession>A0A7V0LUH7</accession>
<gene>
    <name evidence="2" type="ORF">ENH14_01855</name>
</gene>
<sequence length="84" mass="9732">MKNQLKKLLYNKAPVDKPETIAEWRLSPWKVFFLLISIIVFLIVFYAYVFTSDPKEFLGNVMFYSIIIICVIAVLWAIGSTAIK</sequence>
<name>A0A7V0LUH7_UNCW3</name>
<dbReference type="Proteomes" id="UP000886381">
    <property type="component" value="Unassembled WGS sequence"/>
</dbReference>
<dbReference type="EMBL" id="DRDR01000080">
    <property type="protein sequence ID" value="HDL60179.1"/>
    <property type="molecule type" value="Genomic_DNA"/>
</dbReference>
<comment type="caution">
    <text evidence="2">The sequence shown here is derived from an EMBL/GenBank/DDBJ whole genome shotgun (WGS) entry which is preliminary data.</text>
</comment>
<keyword evidence="1" id="KW-0472">Membrane</keyword>
<feature type="transmembrane region" description="Helical" evidence="1">
    <location>
        <begin position="61"/>
        <end position="83"/>
    </location>
</feature>